<dbReference type="Proteomes" id="UP000663836">
    <property type="component" value="Unassembled WGS sequence"/>
</dbReference>
<keyword evidence="2" id="KW-0812">Transmembrane</keyword>
<name>A0A813Y3H7_9BILA</name>
<dbReference type="AlphaFoldDB" id="A0A813Y3H7"/>
<evidence type="ECO:0000313" key="5">
    <source>
        <dbReference type="Proteomes" id="UP000663864"/>
    </source>
</evidence>
<feature type="compositionally biased region" description="Low complexity" evidence="1">
    <location>
        <begin position="351"/>
        <end position="363"/>
    </location>
</feature>
<gene>
    <name evidence="4" type="ORF">JBS370_LOCUS22143</name>
    <name evidence="3" type="ORF">ZHD862_LOCUS6354</name>
</gene>
<organism evidence="3 5">
    <name type="scientific">Rotaria sordida</name>
    <dbReference type="NCBI Taxonomy" id="392033"/>
    <lineage>
        <taxon>Eukaryota</taxon>
        <taxon>Metazoa</taxon>
        <taxon>Spiralia</taxon>
        <taxon>Gnathifera</taxon>
        <taxon>Rotifera</taxon>
        <taxon>Eurotatoria</taxon>
        <taxon>Bdelloidea</taxon>
        <taxon>Philodinida</taxon>
        <taxon>Philodinidae</taxon>
        <taxon>Rotaria</taxon>
    </lineage>
</organism>
<dbReference type="EMBL" id="CAJNOT010000177">
    <property type="protein sequence ID" value="CAF0880372.1"/>
    <property type="molecule type" value="Genomic_DNA"/>
</dbReference>
<dbReference type="Proteomes" id="UP000663864">
    <property type="component" value="Unassembled WGS sequence"/>
</dbReference>
<feature type="region of interest" description="Disordered" evidence="1">
    <location>
        <begin position="351"/>
        <end position="376"/>
    </location>
</feature>
<proteinExistence type="predicted"/>
<protein>
    <submittedName>
        <fullName evidence="3">Uncharacterized protein</fullName>
    </submittedName>
</protein>
<keyword evidence="2" id="KW-1133">Transmembrane helix</keyword>
<evidence type="ECO:0000256" key="1">
    <source>
        <dbReference type="SAM" id="MobiDB-lite"/>
    </source>
</evidence>
<feature type="transmembrane region" description="Helical" evidence="2">
    <location>
        <begin position="9"/>
        <end position="26"/>
    </location>
</feature>
<evidence type="ECO:0000313" key="4">
    <source>
        <dbReference type="EMBL" id="CAF3925084.1"/>
    </source>
</evidence>
<evidence type="ECO:0000313" key="3">
    <source>
        <dbReference type="EMBL" id="CAF0880372.1"/>
    </source>
</evidence>
<sequence>MMNQLETNLVLWAICSIILLELLFIICLCRCCFNRVKPKRFYVKREEYEYLQGNSGTPSQFQSTILRPPHADELALVGTIREQNPTISFDNGIQNFGYYRDDNDDNEFIPPASSLLTAPPSSSQHLNWIELRPSTTNGIINTTQLSPADYEVRSYPTDDYLYTHQSQPSHPTIIDFRQYRDEYENDDHFKHHDDDELENFQFHSLHRPELILSHIQRTDTSTESFGGNHLTLVPKSILKSSTSTTPPLDLLSTQYSQAHRSRTPSKFDESPRISVKINTDESIPIDYPTSAIEKPIPNESIISISSNRMRFASVSQLNEVEWEVPREFQTVVYDLTDDRQPFRGALIYSSNENLNNNNNNNNPHHNEKLANRQRSQSAVVDQRIHISRIFVPWDREKKIVQPLYLSNGIEQGDTTQQKAFEY</sequence>
<keyword evidence="2" id="KW-0472">Membrane</keyword>
<evidence type="ECO:0000256" key="2">
    <source>
        <dbReference type="SAM" id="Phobius"/>
    </source>
</evidence>
<dbReference type="EMBL" id="CAJOBD010003043">
    <property type="protein sequence ID" value="CAF3925084.1"/>
    <property type="molecule type" value="Genomic_DNA"/>
</dbReference>
<comment type="caution">
    <text evidence="3">The sequence shown here is derived from an EMBL/GenBank/DDBJ whole genome shotgun (WGS) entry which is preliminary data.</text>
</comment>
<accession>A0A813Y3H7</accession>
<reference evidence="3" key="1">
    <citation type="submission" date="2021-02" db="EMBL/GenBank/DDBJ databases">
        <authorList>
            <person name="Nowell W R."/>
        </authorList>
    </citation>
    <scope>NUCLEOTIDE SEQUENCE</scope>
</reference>